<comment type="caution">
    <text evidence="2">The sequence shown here is derived from an EMBL/GenBank/DDBJ whole genome shotgun (WGS) entry which is preliminary data.</text>
</comment>
<feature type="compositionally biased region" description="Polar residues" evidence="1">
    <location>
        <begin position="207"/>
        <end position="226"/>
    </location>
</feature>
<feature type="region of interest" description="Disordered" evidence="1">
    <location>
        <begin position="184"/>
        <end position="298"/>
    </location>
</feature>
<keyword evidence="3" id="KW-1185">Reference proteome</keyword>
<feature type="region of interest" description="Disordered" evidence="1">
    <location>
        <begin position="86"/>
        <end position="110"/>
    </location>
</feature>
<evidence type="ECO:0000313" key="3">
    <source>
        <dbReference type="Proteomes" id="UP000837801"/>
    </source>
</evidence>
<dbReference type="AlphaFoldDB" id="A0A9P0QRJ7"/>
<dbReference type="Proteomes" id="UP000837801">
    <property type="component" value="Unassembled WGS sequence"/>
</dbReference>
<feature type="compositionally biased region" description="Acidic residues" evidence="1">
    <location>
        <begin position="391"/>
        <end position="413"/>
    </location>
</feature>
<accession>A0A9P0QRJ7</accession>
<feature type="region of interest" description="Disordered" evidence="1">
    <location>
        <begin position="1"/>
        <end position="67"/>
    </location>
</feature>
<organism evidence="2 3">
    <name type="scientific">[Candida] railenensis</name>
    <dbReference type="NCBI Taxonomy" id="45579"/>
    <lineage>
        <taxon>Eukaryota</taxon>
        <taxon>Fungi</taxon>
        <taxon>Dikarya</taxon>
        <taxon>Ascomycota</taxon>
        <taxon>Saccharomycotina</taxon>
        <taxon>Pichiomycetes</taxon>
        <taxon>Debaryomycetaceae</taxon>
        <taxon>Kurtzmaniella</taxon>
    </lineage>
</organism>
<reference evidence="2" key="1">
    <citation type="submission" date="2022-03" db="EMBL/GenBank/DDBJ databases">
        <authorList>
            <person name="Legras J.-L."/>
            <person name="Devillers H."/>
            <person name="Grondin C."/>
        </authorList>
    </citation>
    <scope>NUCLEOTIDE SEQUENCE</scope>
    <source>
        <strain evidence="2">CLIB 1423</strain>
    </source>
</reference>
<evidence type="ECO:0000313" key="2">
    <source>
        <dbReference type="EMBL" id="CAH2353449.1"/>
    </source>
</evidence>
<name>A0A9P0QRJ7_9ASCO</name>
<evidence type="ECO:0000256" key="1">
    <source>
        <dbReference type="SAM" id="MobiDB-lite"/>
    </source>
</evidence>
<sequence length="413" mass="45356">MSGKPTTPVQSPKIPKVVKMDTPSTPPSTRRSKRHSTTYLKTPEQVDIIPFSPSKKRSSSVYKSPDYKFHNVQSPYYASSLLKTPRHSQYDDEEGEGISKSQKTPQFFSPGKRLFAEDNSQQREELSEISLQLKNKLSSALGKLQQSQQQNKSLSSSKVISDMSPVPQMQIQRANLNLQTLQQSPLQYSPPRVSPPRVQTDGGRQLFPQTPIQHQERATQLSNSPSFERINIPSPDEETSAHNALMAALSRQQKRRSRSSFSNSSPGKAVSALRRNSATGPVVPPNATGNVDGGSRLPPINMALNTEVNERGKDNEQDAVLSLMSLSSPQAVKFTHSRSHSNITNGSGSPVSSRASSVAIASPSVQQSGVQLPPISGLMSQYTRQSSKIEDNDETDVEENDEDETDNDDDNDD</sequence>
<gene>
    <name evidence="2" type="ORF">CLIB1423_10S05248</name>
</gene>
<feature type="region of interest" description="Disordered" evidence="1">
    <location>
        <begin position="335"/>
        <end position="413"/>
    </location>
</feature>
<dbReference type="OrthoDB" id="4019224at2759"/>
<dbReference type="EMBL" id="CAKXYY010000010">
    <property type="protein sequence ID" value="CAH2353449.1"/>
    <property type="molecule type" value="Genomic_DNA"/>
</dbReference>
<feature type="compositionally biased region" description="Low complexity" evidence="1">
    <location>
        <begin position="346"/>
        <end position="368"/>
    </location>
</feature>
<feature type="compositionally biased region" description="Polar residues" evidence="1">
    <location>
        <begin position="1"/>
        <end position="10"/>
    </location>
</feature>
<proteinExistence type="predicted"/>
<protein>
    <submittedName>
        <fullName evidence="2">Uncharacterized protein</fullName>
    </submittedName>
</protein>